<dbReference type="RefSeq" id="WP_014805150.1">
    <property type="nucleotide sequence ID" value="NC_018020.1"/>
</dbReference>
<dbReference type="HOGENOM" id="CLU_1106738_0_0_12"/>
<protein>
    <recommendedName>
        <fullName evidence="5">Outer membrane protein beta-barrel domain-containing protein</fullName>
    </recommendedName>
</protein>
<dbReference type="KEGG" id="tpx:Turpa_4040"/>
<name>I4BBL7_TURPD</name>
<evidence type="ECO:0000313" key="4">
    <source>
        <dbReference type="Proteomes" id="UP000006048"/>
    </source>
</evidence>
<organism evidence="3 4">
    <name type="scientific">Turneriella parva (strain ATCC BAA-1111 / DSM 21527 / NCTC 11395 / H)</name>
    <name type="common">Leptospira parva</name>
    <dbReference type="NCBI Taxonomy" id="869212"/>
    <lineage>
        <taxon>Bacteria</taxon>
        <taxon>Pseudomonadati</taxon>
        <taxon>Spirochaetota</taxon>
        <taxon>Spirochaetia</taxon>
        <taxon>Leptospirales</taxon>
        <taxon>Leptospiraceae</taxon>
        <taxon>Turneriella</taxon>
    </lineage>
</organism>
<reference evidence="3 4" key="1">
    <citation type="submission" date="2012-06" db="EMBL/GenBank/DDBJ databases">
        <title>The complete chromosome of genome of Turneriella parva DSM 21527.</title>
        <authorList>
            <consortium name="US DOE Joint Genome Institute (JGI-PGF)"/>
            <person name="Lucas S."/>
            <person name="Han J."/>
            <person name="Lapidus A."/>
            <person name="Bruce D."/>
            <person name="Goodwin L."/>
            <person name="Pitluck S."/>
            <person name="Peters L."/>
            <person name="Kyrpides N."/>
            <person name="Mavromatis K."/>
            <person name="Ivanova N."/>
            <person name="Mikhailova N."/>
            <person name="Chertkov O."/>
            <person name="Detter J.C."/>
            <person name="Tapia R."/>
            <person name="Han C."/>
            <person name="Land M."/>
            <person name="Hauser L."/>
            <person name="Markowitz V."/>
            <person name="Cheng J.-F."/>
            <person name="Hugenholtz P."/>
            <person name="Woyke T."/>
            <person name="Wu D."/>
            <person name="Gronow S."/>
            <person name="Wellnitz S."/>
            <person name="Brambilla E."/>
            <person name="Klenk H.-P."/>
            <person name="Eisen J.A."/>
        </authorList>
    </citation>
    <scope>NUCLEOTIDE SEQUENCE [LARGE SCALE GENOMIC DNA]</scope>
    <source>
        <strain evidence="4">ATCC BAA-1111 / DSM 21527 / NCTC 11395 / H</strain>
    </source>
</reference>
<dbReference type="Proteomes" id="UP000006048">
    <property type="component" value="Chromosome"/>
</dbReference>
<sequence length="251" mass="27664">MALKHQLLLLCLAQLVLPLWAQAKLPAPAPAKKVAIKKPDAKTKGKTEEPPAEALTEGELSAANNYGRPWKRSMLDLRVGLYGPMTIPIGQAAQVLNMGFGGSFWASAETSFIKLPKSKIFENTLLIYEFSFYKVKGTSVLSKVGQDTDADFVTNAGAIGKAYDVPFSPKFTLRFVPYLGFGLTNITSDTKTPVGNIRAVSGDIIMKYGFVTAYDFDRRWQAIMVIDHFVYFEEKIGMALRIGFGATMMIF</sequence>
<evidence type="ECO:0000256" key="2">
    <source>
        <dbReference type="SAM" id="SignalP"/>
    </source>
</evidence>
<dbReference type="STRING" id="869212.Turpa_4040"/>
<dbReference type="AlphaFoldDB" id="I4BBL7"/>
<keyword evidence="2" id="KW-0732">Signal</keyword>
<feature type="compositionally biased region" description="Basic and acidic residues" evidence="1">
    <location>
        <begin position="37"/>
        <end position="49"/>
    </location>
</feature>
<evidence type="ECO:0000256" key="1">
    <source>
        <dbReference type="SAM" id="MobiDB-lite"/>
    </source>
</evidence>
<accession>I4BBL7</accession>
<feature type="chain" id="PRO_5003686519" description="Outer membrane protein beta-barrel domain-containing protein" evidence="2">
    <location>
        <begin position="24"/>
        <end position="251"/>
    </location>
</feature>
<dbReference type="EMBL" id="CP002959">
    <property type="protein sequence ID" value="AFM14674.1"/>
    <property type="molecule type" value="Genomic_DNA"/>
</dbReference>
<gene>
    <name evidence="3" type="ordered locus">Turpa_4040</name>
</gene>
<evidence type="ECO:0008006" key="5">
    <source>
        <dbReference type="Google" id="ProtNLM"/>
    </source>
</evidence>
<keyword evidence="4" id="KW-1185">Reference proteome</keyword>
<evidence type="ECO:0000313" key="3">
    <source>
        <dbReference type="EMBL" id="AFM14674.1"/>
    </source>
</evidence>
<feature type="signal peptide" evidence="2">
    <location>
        <begin position="1"/>
        <end position="23"/>
    </location>
</feature>
<feature type="region of interest" description="Disordered" evidence="1">
    <location>
        <begin position="36"/>
        <end position="58"/>
    </location>
</feature>
<proteinExistence type="predicted"/>